<sequence>MVGGTLRRFDYFVPQRLAPGAAMLLVFHGGSGSPAQIRRFTDRGFEAIAQQDGAIVVYPAGVGGNWNSCQKGRKNVATQRNVDELGFVQAMVDWFAAQHQIDTKRVYAFGYSNGGHLCFRLAQALPERLAGVVAVAANRPAASDSKCPMLPVSVPVLIINGTADPINPFGGGELSPYGLRRLGPVLSALETAASFAPAGSLLRRSGRAQARADWVERYAWQLGGRDQVVLLLVHGGGHTIPQPLCKQPWVFGRTSTAIDAMAESWKFFKGLPARRVAGHVNARPASNGGRDEAAMPTRPAAVAAVQAGAQP</sequence>
<keyword evidence="4" id="KW-1185">Reference proteome</keyword>
<dbReference type="PANTHER" id="PTHR43037">
    <property type="entry name" value="UNNAMED PRODUCT-RELATED"/>
    <property type="match status" value="1"/>
</dbReference>
<evidence type="ECO:0000256" key="1">
    <source>
        <dbReference type="ARBA" id="ARBA00022729"/>
    </source>
</evidence>
<name>A0ABU3P560_9BURK</name>
<feature type="domain" description="Peptidase S9 prolyl oligopeptidase catalytic" evidence="2">
    <location>
        <begin position="49"/>
        <end position="137"/>
    </location>
</feature>
<accession>A0ABU3P560</accession>
<dbReference type="SUPFAM" id="SSF53474">
    <property type="entry name" value="alpha/beta-Hydrolases"/>
    <property type="match status" value="1"/>
</dbReference>
<dbReference type="InterPro" id="IPR050955">
    <property type="entry name" value="Plant_Biomass_Hydrol_Est"/>
</dbReference>
<dbReference type="InterPro" id="IPR001375">
    <property type="entry name" value="Peptidase_S9_cat"/>
</dbReference>
<dbReference type="Proteomes" id="UP001246372">
    <property type="component" value="Unassembled WGS sequence"/>
</dbReference>
<organism evidence="3 4">
    <name type="scientific">Roseateles aquae</name>
    <dbReference type="NCBI Taxonomy" id="3077235"/>
    <lineage>
        <taxon>Bacteria</taxon>
        <taxon>Pseudomonadati</taxon>
        <taxon>Pseudomonadota</taxon>
        <taxon>Betaproteobacteria</taxon>
        <taxon>Burkholderiales</taxon>
        <taxon>Sphaerotilaceae</taxon>
        <taxon>Roseateles</taxon>
    </lineage>
</organism>
<dbReference type="EMBL" id="JAVXZY010000001">
    <property type="protein sequence ID" value="MDT8997715.1"/>
    <property type="molecule type" value="Genomic_DNA"/>
</dbReference>
<proteinExistence type="predicted"/>
<protein>
    <submittedName>
        <fullName evidence="3">Alpha/beta fold hydrolase</fullName>
    </submittedName>
</protein>
<dbReference type="InterPro" id="IPR029058">
    <property type="entry name" value="AB_hydrolase_fold"/>
</dbReference>
<gene>
    <name evidence="3" type="ORF">RQP53_00335</name>
</gene>
<evidence type="ECO:0000313" key="4">
    <source>
        <dbReference type="Proteomes" id="UP001246372"/>
    </source>
</evidence>
<keyword evidence="1" id="KW-0732">Signal</keyword>
<comment type="caution">
    <text evidence="3">The sequence shown here is derived from an EMBL/GenBank/DDBJ whole genome shotgun (WGS) entry which is preliminary data.</text>
</comment>
<dbReference type="PANTHER" id="PTHR43037:SF1">
    <property type="entry name" value="BLL1128 PROTEIN"/>
    <property type="match status" value="1"/>
</dbReference>
<keyword evidence="3" id="KW-0378">Hydrolase</keyword>
<dbReference type="Pfam" id="PF00326">
    <property type="entry name" value="Peptidase_S9"/>
    <property type="match status" value="1"/>
</dbReference>
<dbReference type="Gene3D" id="3.40.50.1820">
    <property type="entry name" value="alpha/beta hydrolase"/>
    <property type="match status" value="1"/>
</dbReference>
<dbReference type="RefSeq" id="WP_315647934.1">
    <property type="nucleotide sequence ID" value="NZ_JAVXZY010000001.1"/>
</dbReference>
<dbReference type="GO" id="GO:0016787">
    <property type="term" value="F:hydrolase activity"/>
    <property type="evidence" value="ECO:0007669"/>
    <property type="project" value="UniProtKB-KW"/>
</dbReference>
<evidence type="ECO:0000313" key="3">
    <source>
        <dbReference type="EMBL" id="MDT8997715.1"/>
    </source>
</evidence>
<reference evidence="3" key="1">
    <citation type="submission" date="2023-09" db="EMBL/GenBank/DDBJ databases">
        <title>Paucibacter sp. APW11 Genome sequencing and assembly.</title>
        <authorList>
            <person name="Kim I."/>
        </authorList>
    </citation>
    <scope>NUCLEOTIDE SEQUENCE</scope>
    <source>
        <strain evidence="3">APW11</strain>
    </source>
</reference>
<evidence type="ECO:0000259" key="2">
    <source>
        <dbReference type="Pfam" id="PF00326"/>
    </source>
</evidence>